<sequence length="384" mass="41308">MSDVSQINAAVIGTGFIGTVHVQALRRLGVRIAGVLGSSPERGAARAAEIGVGHAYASLDDLLADDAVDVVHVTSPNHAHYPQVKAIISAGKHVVCEKPLAMTSAQSAEMAALAKASGKICAVCYNIRFYPLNQQAQGMVKAGELGDLRFITGHYHQDWLAKATDWNWRLQSEVGGALRSVGDIGTHWVDLTSFIMGHKAKSVFADLSTFLPERQRPTGPVETFSSAEGTTEPVAIDTDDAAAIMIRYENGARGVMTTSQINIGRKNSLQWDIAGSTASAAWDSETPDHLFIGHRDAPNQTLMRDFTLMNETGTRAASLPPGHVEGFADSFFAFFGAVYADVAAGSRGDHSTWATFDDGHYEMKFCDAVLKSAQEARWVNLDEI</sequence>
<dbReference type="InterPro" id="IPR055170">
    <property type="entry name" value="GFO_IDH_MocA-like_dom"/>
</dbReference>
<dbReference type="InterPro" id="IPR036291">
    <property type="entry name" value="NAD(P)-bd_dom_sf"/>
</dbReference>
<dbReference type="PANTHER" id="PTHR43818:SF11">
    <property type="entry name" value="BCDNA.GH03377"/>
    <property type="match status" value="1"/>
</dbReference>
<keyword evidence="1" id="KW-0560">Oxidoreductase</keyword>
<organism evidence="4 5">
    <name type="scientific">Sulfitobacter mediterraneus</name>
    <dbReference type="NCBI Taxonomy" id="83219"/>
    <lineage>
        <taxon>Bacteria</taxon>
        <taxon>Pseudomonadati</taxon>
        <taxon>Pseudomonadota</taxon>
        <taxon>Alphaproteobacteria</taxon>
        <taxon>Rhodobacterales</taxon>
        <taxon>Roseobacteraceae</taxon>
        <taxon>Sulfitobacter</taxon>
    </lineage>
</organism>
<dbReference type="InterPro" id="IPR050463">
    <property type="entry name" value="Gfo/Idh/MocA_oxidrdct_glycsds"/>
</dbReference>
<dbReference type="STRING" id="83219.PM02_16510"/>
<dbReference type="Gene3D" id="3.40.50.720">
    <property type="entry name" value="NAD(P)-binding Rossmann-like Domain"/>
    <property type="match status" value="1"/>
</dbReference>
<dbReference type="PANTHER" id="PTHR43818">
    <property type="entry name" value="BCDNA.GH03377"/>
    <property type="match status" value="1"/>
</dbReference>
<name>A0A061SQN7_9RHOB</name>
<reference evidence="4 5" key="1">
    <citation type="journal article" date="2014" name="Genome Announc.">
        <title>Draft Genome Sequences of Two Isolates of the Roseobacter Group, Sulfitobacter sp. Strains 3SOLIMAR09 and 1FIGIMAR09, from Harbors of Mallorca Island (Mediterranean Sea).</title>
        <authorList>
            <person name="Mas-Llado M."/>
            <person name="Pina-Villalonga J.M."/>
            <person name="Brunet-Galmes I."/>
            <person name="Nogales B."/>
            <person name="Bosch R."/>
        </authorList>
    </citation>
    <scope>NUCLEOTIDE SEQUENCE [LARGE SCALE GENOMIC DNA]</scope>
    <source>
        <strain evidence="4 5">1FIGIMAR09</strain>
    </source>
</reference>
<dbReference type="GO" id="GO:0016491">
    <property type="term" value="F:oxidoreductase activity"/>
    <property type="evidence" value="ECO:0007669"/>
    <property type="project" value="UniProtKB-KW"/>
</dbReference>
<dbReference type="SUPFAM" id="SSF55347">
    <property type="entry name" value="Glyceraldehyde-3-phosphate dehydrogenase-like, C-terminal domain"/>
    <property type="match status" value="1"/>
</dbReference>
<dbReference type="GO" id="GO:0000166">
    <property type="term" value="F:nucleotide binding"/>
    <property type="evidence" value="ECO:0007669"/>
    <property type="project" value="InterPro"/>
</dbReference>
<protein>
    <submittedName>
        <fullName evidence="4">Dehydrogenase</fullName>
    </submittedName>
</protein>
<accession>A0A061SQN7</accession>
<dbReference type="InterPro" id="IPR000683">
    <property type="entry name" value="Gfo/Idh/MocA-like_OxRdtase_N"/>
</dbReference>
<dbReference type="Pfam" id="PF01408">
    <property type="entry name" value="GFO_IDH_MocA"/>
    <property type="match status" value="1"/>
</dbReference>
<dbReference type="SUPFAM" id="SSF51735">
    <property type="entry name" value="NAD(P)-binding Rossmann-fold domains"/>
    <property type="match status" value="1"/>
</dbReference>
<keyword evidence="5" id="KW-1185">Reference proteome</keyword>
<feature type="domain" description="GFO/IDH/MocA-like oxidoreductase" evidence="3">
    <location>
        <begin position="134"/>
        <end position="280"/>
    </location>
</feature>
<evidence type="ECO:0000313" key="4">
    <source>
        <dbReference type="EMBL" id="KAJ01978.1"/>
    </source>
</evidence>
<comment type="caution">
    <text evidence="4">The sequence shown here is derived from an EMBL/GenBank/DDBJ whole genome shotgun (WGS) entry which is preliminary data.</text>
</comment>
<dbReference type="Proteomes" id="UP000027337">
    <property type="component" value="Unassembled WGS sequence"/>
</dbReference>
<dbReference type="EMBL" id="JEMU01000016">
    <property type="protein sequence ID" value="KAJ01978.1"/>
    <property type="molecule type" value="Genomic_DNA"/>
</dbReference>
<gene>
    <name evidence="4" type="ORF">PM02_16510</name>
</gene>
<dbReference type="eggNOG" id="COG0673">
    <property type="taxonomic scope" value="Bacteria"/>
</dbReference>
<feature type="domain" description="Gfo/Idh/MocA-like oxidoreductase N-terminal" evidence="2">
    <location>
        <begin position="7"/>
        <end position="123"/>
    </location>
</feature>
<evidence type="ECO:0000259" key="2">
    <source>
        <dbReference type="Pfam" id="PF01408"/>
    </source>
</evidence>
<dbReference type="Pfam" id="PF22725">
    <property type="entry name" value="GFO_IDH_MocA_C3"/>
    <property type="match status" value="1"/>
</dbReference>
<dbReference type="Gene3D" id="3.30.360.10">
    <property type="entry name" value="Dihydrodipicolinate Reductase, domain 2"/>
    <property type="match status" value="1"/>
</dbReference>
<evidence type="ECO:0000256" key="1">
    <source>
        <dbReference type="ARBA" id="ARBA00023002"/>
    </source>
</evidence>
<evidence type="ECO:0000259" key="3">
    <source>
        <dbReference type="Pfam" id="PF22725"/>
    </source>
</evidence>
<proteinExistence type="predicted"/>
<evidence type="ECO:0000313" key="5">
    <source>
        <dbReference type="Proteomes" id="UP000027337"/>
    </source>
</evidence>
<dbReference type="RefSeq" id="WP_037910561.1">
    <property type="nucleotide sequence ID" value="NZ_JEMU01000016.1"/>
</dbReference>
<dbReference type="AlphaFoldDB" id="A0A061SQN7"/>